<proteinExistence type="predicted"/>
<dbReference type="EMBL" id="JACXVP010000012">
    <property type="protein sequence ID" value="KAG5573915.1"/>
    <property type="molecule type" value="Genomic_DNA"/>
</dbReference>
<name>A0A9J5WDW1_SOLCO</name>
<sequence>MVSSSPILFYKSCYLYYLIPLLIVPSKLLFELKLTQGDDIELSRKKHELLEFLCMRNHHMHKVDDDFHDGTAPYT</sequence>
<organism evidence="1 2">
    <name type="scientific">Solanum commersonii</name>
    <name type="common">Commerson's wild potato</name>
    <name type="synonym">Commerson's nightshade</name>
    <dbReference type="NCBI Taxonomy" id="4109"/>
    <lineage>
        <taxon>Eukaryota</taxon>
        <taxon>Viridiplantae</taxon>
        <taxon>Streptophyta</taxon>
        <taxon>Embryophyta</taxon>
        <taxon>Tracheophyta</taxon>
        <taxon>Spermatophyta</taxon>
        <taxon>Magnoliopsida</taxon>
        <taxon>eudicotyledons</taxon>
        <taxon>Gunneridae</taxon>
        <taxon>Pentapetalae</taxon>
        <taxon>asterids</taxon>
        <taxon>lamiids</taxon>
        <taxon>Solanales</taxon>
        <taxon>Solanaceae</taxon>
        <taxon>Solanoideae</taxon>
        <taxon>Solaneae</taxon>
        <taxon>Solanum</taxon>
    </lineage>
</organism>
<keyword evidence="2" id="KW-1185">Reference proteome</keyword>
<gene>
    <name evidence="1" type="ORF">H5410_063681</name>
</gene>
<protein>
    <submittedName>
        <fullName evidence="1">Uncharacterized protein</fullName>
    </submittedName>
</protein>
<dbReference type="AlphaFoldDB" id="A0A9J5WDW1"/>
<evidence type="ECO:0000313" key="1">
    <source>
        <dbReference type="EMBL" id="KAG5573915.1"/>
    </source>
</evidence>
<dbReference type="Proteomes" id="UP000824120">
    <property type="component" value="Chromosome 12"/>
</dbReference>
<comment type="caution">
    <text evidence="1">The sequence shown here is derived from an EMBL/GenBank/DDBJ whole genome shotgun (WGS) entry which is preliminary data.</text>
</comment>
<evidence type="ECO:0000313" key="2">
    <source>
        <dbReference type="Proteomes" id="UP000824120"/>
    </source>
</evidence>
<dbReference type="OrthoDB" id="41527at2759"/>
<reference evidence="1 2" key="1">
    <citation type="submission" date="2020-09" db="EMBL/GenBank/DDBJ databases">
        <title>De no assembly of potato wild relative species, Solanum commersonii.</title>
        <authorList>
            <person name="Cho K."/>
        </authorList>
    </citation>
    <scope>NUCLEOTIDE SEQUENCE [LARGE SCALE GENOMIC DNA]</scope>
    <source>
        <strain evidence="1">LZ3.2</strain>
        <tissue evidence="1">Leaf</tissue>
    </source>
</reference>
<accession>A0A9J5WDW1</accession>